<name>A0A6N8TZ75_9STAP</name>
<keyword evidence="3" id="KW-1185">Reference proteome</keyword>
<dbReference type="OrthoDB" id="2418090at2"/>
<reference evidence="2 3" key="1">
    <citation type="submission" date="2019-12" db="EMBL/GenBank/DDBJ databases">
        <title>Salinicoccus cyprini sp. nov., isolated from gastro-intestinal tract of mirror carp, Cyprinus carpio var. specularis, collected from Gobind Sagar Reservoir, Himachal Pradesh, India.</title>
        <authorList>
            <person name="Talwar C."/>
            <person name="Singh A.K."/>
            <person name="Lal R."/>
            <person name="Negi R.K."/>
        </authorList>
    </citation>
    <scope>NUCLEOTIDE SEQUENCE [LARGE SCALE GENOMIC DNA]</scope>
    <source>
        <strain evidence="2 3">J-82</strain>
    </source>
</reference>
<feature type="compositionally biased region" description="Polar residues" evidence="1">
    <location>
        <begin position="1"/>
        <end position="16"/>
    </location>
</feature>
<evidence type="ECO:0000256" key="1">
    <source>
        <dbReference type="SAM" id="MobiDB-lite"/>
    </source>
</evidence>
<dbReference type="Proteomes" id="UP000436284">
    <property type="component" value="Unassembled WGS sequence"/>
</dbReference>
<dbReference type="RefSeq" id="WP_160654045.1">
    <property type="nucleotide sequence ID" value="NZ_JBHRWU010000001.1"/>
</dbReference>
<dbReference type="Pfam" id="PF11588">
    <property type="entry name" value="DUF3243"/>
    <property type="match status" value="1"/>
</dbReference>
<dbReference type="EMBL" id="WUUK01000002">
    <property type="protein sequence ID" value="MXQ50772.1"/>
    <property type="molecule type" value="Genomic_DNA"/>
</dbReference>
<protein>
    <submittedName>
        <fullName evidence="2">DUF3243 family protein</fullName>
    </submittedName>
</protein>
<proteinExistence type="predicted"/>
<evidence type="ECO:0000313" key="2">
    <source>
        <dbReference type="EMBL" id="MXQ50772.1"/>
    </source>
</evidence>
<dbReference type="AlphaFoldDB" id="A0A6N8TZ75"/>
<evidence type="ECO:0000313" key="3">
    <source>
        <dbReference type="Proteomes" id="UP000436284"/>
    </source>
</evidence>
<sequence length="106" mass="12240">MANEEVNNPEQKAQNMDQEDKDQILESYNKFINYLGDQVSKGEKMGMDEDQLSKAAKRVADYLAKNEEPRNREEQVLKELWKSTDNSEEKDTVAKVLVRMAQKTNG</sequence>
<accession>A0A6N8TZ75</accession>
<organism evidence="2 3">
    <name type="scientific">Salinicoccus hispanicus</name>
    <dbReference type="NCBI Taxonomy" id="157225"/>
    <lineage>
        <taxon>Bacteria</taxon>
        <taxon>Bacillati</taxon>
        <taxon>Bacillota</taxon>
        <taxon>Bacilli</taxon>
        <taxon>Bacillales</taxon>
        <taxon>Staphylococcaceae</taxon>
        <taxon>Salinicoccus</taxon>
    </lineage>
</organism>
<feature type="region of interest" description="Disordered" evidence="1">
    <location>
        <begin position="1"/>
        <end position="22"/>
    </location>
</feature>
<dbReference type="InterPro" id="IPR021637">
    <property type="entry name" value="DUF3243"/>
</dbReference>
<comment type="caution">
    <text evidence="2">The sequence shown here is derived from an EMBL/GenBank/DDBJ whole genome shotgun (WGS) entry which is preliminary data.</text>
</comment>
<dbReference type="InterPro" id="IPR038292">
    <property type="entry name" value="YmfJ/YflH_sf"/>
</dbReference>
<dbReference type="Gene3D" id="1.10.760.20">
    <property type="entry name" value="Protein of unknown function DUF3243"/>
    <property type="match status" value="1"/>
</dbReference>
<gene>
    <name evidence="2" type="ORF">GQ671_05770</name>
</gene>